<dbReference type="AlphaFoldDB" id="A0A0K2X6K7"/>
<evidence type="ECO:0000256" key="5">
    <source>
        <dbReference type="ARBA" id="ARBA00022691"/>
    </source>
</evidence>
<keyword evidence="5" id="KW-0949">S-adenosyl-L-methionine</keyword>
<keyword evidence="3 8" id="KW-0489">Methyltransferase</keyword>
<organism evidence="8 12">
    <name type="scientific">Helicobacter ailurogastricus</name>
    <dbReference type="NCBI Taxonomy" id="1578720"/>
    <lineage>
        <taxon>Bacteria</taxon>
        <taxon>Pseudomonadati</taxon>
        <taxon>Campylobacterota</taxon>
        <taxon>Epsilonproteobacteria</taxon>
        <taxon>Campylobacterales</taxon>
        <taxon>Helicobacteraceae</taxon>
        <taxon>Helicobacter</taxon>
    </lineage>
</organism>
<dbReference type="GO" id="GO:0009007">
    <property type="term" value="F:site-specific DNA-methyltransferase (adenine-specific) activity"/>
    <property type="evidence" value="ECO:0007669"/>
    <property type="project" value="UniProtKB-EC"/>
</dbReference>
<sequence length="358" mass="40595">MKTFGISNRRYLGGKAHMLDLIAQVVHEHTHGCKSFADLFAGTGVVAHHFNPKFDIMVNDLLACNHHAYVCFFSNLPYDRGLILHLLEHYNHATDLADNYYSQTFANTYLSTQNLQKVGFMRDDLDRKLKEKEINEREYSILLTSLLYAIDRIANTVGHYDAYRKNGELDMSLELRMPLICDTHNTHNQIFNMDTNTLAKCLVADIVYLDPPYNSRQYANAYHFLENIARNTKPPVFGSAGKMDLRALRSQYCLKDAKVHFKELINSLQARYILFSYNNTHSANPRSNTKISDADILEILGQKGVVSVFGKDCTPFSAGKSAIANHQERLFLCAVHPHKLKASLKNPQAKAALDPITP</sequence>
<comment type="similarity">
    <text evidence="1">Belongs to the N(4)/N(6)-methyltransferase family.</text>
</comment>
<dbReference type="Pfam" id="PF02086">
    <property type="entry name" value="MethyltransfD12"/>
    <property type="match status" value="1"/>
</dbReference>
<evidence type="ECO:0000313" key="7">
    <source>
        <dbReference type="EMBL" id="CRF41776.1"/>
    </source>
</evidence>
<dbReference type="EMBL" id="CDMH01000014">
    <property type="protein sequence ID" value="CRF42147.1"/>
    <property type="molecule type" value="Genomic_DNA"/>
</dbReference>
<dbReference type="InterPro" id="IPR023095">
    <property type="entry name" value="Ade_MeTrfase_dom_2"/>
</dbReference>
<dbReference type="Proteomes" id="UP000038622">
    <property type="component" value="Unassembled WGS sequence"/>
</dbReference>
<evidence type="ECO:0000256" key="4">
    <source>
        <dbReference type="ARBA" id="ARBA00022679"/>
    </source>
</evidence>
<dbReference type="EC" id="2.1.1.72" evidence="2"/>
<dbReference type="EMBL" id="CDMN01000001">
    <property type="protein sequence ID" value="CRF43479.1"/>
    <property type="molecule type" value="Genomic_DNA"/>
</dbReference>
<evidence type="ECO:0000256" key="2">
    <source>
        <dbReference type="ARBA" id="ARBA00011900"/>
    </source>
</evidence>
<dbReference type="Gene3D" id="3.40.50.150">
    <property type="entry name" value="Vaccinia Virus protein VP39"/>
    <property type="match status" value="1"/>
</dbReference>
<dbReference type="InterPro" id="IPR002052">
    <property type="entry name" value="DNA_methylase_N6_adenine_CS"/>
</dbReference>
<name>A0A0K2X6K7_9HELI</name>
<dbReference type="SUPFAM" id="SSF53335">
    <property type="entry name" value="S-adenosyl-L-methionine-dependent methyltransferases"/>
    <property type="match status" value="1"/>
</dbReference>
<evidence type="ECO:0000313" key="10">
    <source>
        <dbReference type="Proteomes" id="UP000038622"/>
    </source>
</evidence>
<evidence type="ECO:0000256" key="1">
    <source>
        <dbReference type="ARBA" id="ARBA00006594"/>
    </source>
</evidence>
<dbReference type="Gene3D" id="1.10.1020.10">
    <property type="entry name" value="Adenine-specific Methyltransferase, Domain 2"/>
    <property type="match status" value="1"/>
</dbReference>
<gene>
    <name evidence="7" type="ORF">HAL011_15910</name>
    <name evidence="8" type="ORF">HAL013_03060</name>
    <name evidence="9" type="ORF">HAL09_00200</name>
</gene>
<accession>A0A0K2X6K7</accession>
<dbReference type="GO" id="GO:0009307">
    <property type="term" value="P:DNA restriction-modification system"/>
    <property type="evidence" value="ECO:0007669"/>
    <property type="project" value="InterPro"/>
</dbReference>
<dbReference type="InterPro" id="IPR029063">
    <property type="entry name" value="SAM-dependent_MTases_sf"/>
</dbReference>
<dbReference type="GO" id="GO:0003676">
    <property type="term" value="F:nucleic acid binding"/>
    <property type="evidence" value="ECO:0007669"/>
    <property type="project" value="InterPro"/>
</dbReference>
<evidence type="ECO:0000256" key="3">
    <source>
        <dbReference type="ARBA" id="ARBA00022603"/>
    </source>
</evidence>
<evidence type="ECO:0000313" key="8">
    <source>
        <dbReference type="EMBL" id="CRF42147.1"/>
    </source>
</evidence>
<dbReference type="Proteomes" id="UP000041394">
    <property type="component" value="Unassembled WGS sequence"/>
</dbReference>
<dbReference type="OrthoDB" id="9805629at2"/>
<evidence type="ECO:0000313" key="11">
    <source>
        <dbReference type="Proteomes" id="UP000041394"/>
    </source>
</evidence>
<dbReference type="Proteomes" id="UP000045175">
    <property type="component" value="Unassembled WGS sequence"/>
</dbReference>
<keyword evidence="4 8" id="KW-0808">Transferase</keyword>
<evidence type="ECO:0000313" key="9">
    <source>
        <dbReference type="EMBL" id="CRF43479.1"/>
    </source>
</evidence>
<dbReference type="RefSeq" id="WP_082346352.1">
    <property type="nucleotide sequence ID" value="NZ_CDMH01000014.1"/>
</dbReference>
<dbReference type="PRINTS" id="PR00505">
    <property type="entry name" value="D12N6MTFRASE"/>
</dbReference>
<comment type="catalytic activity">
    <reaction evidence="6">
        <text>a 2'-deoxyadenosine in DNA + S-adenosyl-L-methionine = an N(6)-methyl-2'-deoxyadenosine in DNA + S-adenosyl-L-homocysteine + H(+)</text>
        <dbReference type="Rhea" id="RHEA:15197"/>
        <dbReference type="Rhea" id="RHEA-COMP:12418"/>
        <dbReference type="Rhea" id="RHEA-COMP:12419"/>
        <dbReference type="ChEBI" id="CHEBI:15378"/>
        <dbReference type="ChEBI" id="CHEBI:57856"/>
        <dbReference type="ChEBI" id="CHEBI:59789"/>
        <dbReference type="ChEBI" id="CHEBI:90615"/>
        <dbReference type="ChEBI" id="CHEBI:90616"/>
        <dbReference type="EC" id="2.1.1.72"/>
    </reaction>
</comment>
<reference evidence="10" key="2">
    <citation type="submission" date="2014-12" db="EMBL/GenBank/DDBJ databases">
        <authorList>
            <person name="Smet A."/>
        </authorList>
    </citation>
    <scope>NUCLEOTIDE SEQUENCE [LARGE SCALE GENOMIC DNA]</scope>
</reference>
<proteinExistence type="inferred from homology"/>
<dbReference type="PROSITE" id="PS00092">
    <property type="entry name" value="N6_MTASE"/>
    <property type="match status" value="1"/>
</dbReference>
<protein>
    <recommendedName>
        <fullName evidence="2">site-specific DNA-methyltransferase (adenine-specific)</fullName>
        <ecNumber evidence="2">2.1.1.72</ecNumber>
    </recommendedName>
</protein>
<reference evidence="11 12" key="3">
    <citation type="submission" date="2014-12" db="EMBL/GenBank/DDBJ databases">
        <authorList>
            <person name="Jaenicke S."/>
        </authorList>
    </citation>
    <scope>NUCLEOTIDE SEQUENCE [LARGE SCALE GENOMIC DNA]</scope>
</reference>
<dbReference type="InterPro" id="IPR012327">
    <property type="entry name" value="MeTrfase_D12"/>
</dbReference>
<evidence type="ECO:0000313" key="12">
    <source>
        <dbReference type="Proteomes" id="UP000045175"/>
    </source>
</evidence>
<dbReference type="EMBL" id="CDML01000053">
    <property type="protein sequence ID" value="CRF41776.1"/>
    <property type="molecule type" value="Genomic_DNA"/>
</dbReference>
<keyword evidence="10" id="KW-1185">Reference proteome</keyword>
<evidence type="ECO:0000256" key="6">
    <source>
        <dbReference type="ARBA" id="ARBA00047942"/>
    </source>
</evidence>
<dbReference type="STRING" id="1578720.HAL011_15910"/>
<reference evidence="8" key="1">
    <citation type="submission" date="2014-12" db="EMBL/GenBank/DDBJ databases">
        <title>Whole genome sequences of four Staphylococcus schleiferi canine isolates.</title>
        <authorList>
            <person name="Misic A.M."/>
            <person name="Cain C."/>
            <person name="Morris D.O."/>
            <person name="Rankin S."/>
            <person name="Beiting D."/>
        </authorList>
    </citation>
    <scope>NUCLEOTIDE SEQUENCE</scope>
    <source>
        <strain evidence="7">ASB11</strain>
        <strain evidence="8">ASB13</strain>
        <strain evidence="9">ASB9</strain>
    </source>
</reference>
<dbReference type="GO" id="GO:0032259">
    <property type="term" value="P:methylation"/>
    <property type="evidence" value="ECO:0007669"/>
    <property type="project" value="UniProtKB-KW"/>
</dbReference>